<sequence length="140" mass="16175">MNMLGFWKASSGGLLQMESMVLKLCILNFELRWRRAIMDRPTIGADFVTKELQIDDEIVTVQVLVLTILGFCFWGYNHKSSNNNIEDVKGKPKPPELREINSHEDERRTITLNPKEMKVEGLENCYQGSRRRSKALLSFV</sequence>
<evidence type="ECO:0000313" key="3">
    <source>
        <dbReference type="Proteomes" id="UP000243975"/>
    </source>
</evidence>
<gene>
    <name evidence="2" type="ORF">Ccrd_025000</name>
</gene>
<comment type="caution">
    <text evidence="2">The sequence shown here is derived from an EMBL/GenBank/DDBJ whole genome shotgun (WGS) entry which is preliminary data.</text>
</comment>
<evidence type="ECO:0000313" key="2">
    <source>
        <dbReference type="EMBL" id="KVH87714.1"/>
    </source>
</evidence>
<accession>A0A118JRK7</accession>
<feature type="region of interest" description="Disordered" evidence="1">
    <location>
        <begin position="84"/>
        <end position="104"/>
    </location>
</feature>
<feature type="compositionally biased region" description="Basic and acidic residues" evidence="1">
    <location>
        <begin position="86"/>
        <end position="104"/>
    </location>
</feature>
<dbReference type="Proteomes" id="UP000243975">
    <property type="component" value="Unassembled WGS sequence"/>
</dbReference>
<organism evidence="2 3">
    <name type="scientific">Cynara cardunculus var. scolymus</name>
    <name type="common">Globe artichoke</name>
    <name type="synonym">Cynara scolymus</name>
    <dbReference type="NCBI Taxonomy" id="59895"/>
    <lineage>
        <taxon>Eukaryota</taxon>
        <taxon>Viridiplantae</taxon>
        <taxon>Streptophyta</taxon>
        <taxon>Embryophyta</taxon>
        <taxon>Tracheophyta</taxon>
        <taxon>Spermatophyta</taxon>
        <taxon>Magnoliopsida</taxon>
        <taxon>eudicotyledons</taxon>
        <taxon>Gunneridae</taxon>
        <taxon>Pentapetalae</taxon>
        <taxon>asterids</taxon>
        <taxon>campanulids</taxon>
        <taxon>Asterales</taxon>
        <taxon>Asteraceae</taxon>
        <taxon>Carduoideae</taxon>
        <taxon>Cardueae</taxon>
        <taxon>Carduinae</taxon>
        <taxon>Cynara</taxon>
    </lineage>
</organism>
<proteinExistence type="predicted"/>
<keyword evidence="3" id="KW-1185">Reference proteome</keyword>
<evidence type="ECO:0000256" key="1">
    <source>
        <dbReference type="SAM" id="MobiDB-lite"/>
    </source>
</evidence>
<dbReference type="Gramene" id="KVH87714">
    <property type="protein sequence ID" value="KVH87714"/>
    <property type="gene ID" value="Ccrd_025000"/>
</dbReference>
<dbReference type="AlphaFoldDB" id="A0A118JRK7"/>
<name>A0A118JRK7_CYNCS</name>
<protein>
    <submittedName>
        <fullName evidence="2">Uncharacterized protein</fullName>
    </submittedName>
</protein>
<reference evidence="2 3" key="1">
    <citation type="journal article" date="2016" name="Sci. Rep.">
        <title>The genome sequence of the outbreeding globe artichoke constructed de novo incorporating a phase-aware low-pass sequencing strategy of F1 progeny.</title>
        <authorList>
            <person name="Scaglione D."/>
            <person name="Reyes-Chin-Wo S."/>
            <person name="Acquadro A."/>
            <person name="Froenicke L."/>
            <person name="Portis E."/>
            <person name="Beitel C."/>
            <person name="Tirone M."/>
            <person name="Mauro R."/>
            <person name="Lo Monaco A."/>
            <person name="Mauromicale G."/>
            <person name="Faccioli P."/>
            <person name="Cattivelli L."/>
            <person name="Rieseberg L."/>
            <person name="Michelmore R."/>
            <person name="Lanteri S."/>
        </authorList>
    </citation>
    <scope>NUCLEOTIDE SEQUENCE [LARGE SCALE GENOMIC DNA]</scope>
    <source>
        <strain evidence="2">2C</strain>
    </source>
</reference>
<dbReference type="EMBL" id="LEKV01005904">
    <property type="protein sequence ID" value="KVH87714.1"/>
    <property type="molecule type" value="Genomic_DNA"/>
</dbReference>